<feature type="chain" id="PRO_5045809277" description="CopC domain-containing protein" evidence="1">
    <location>
        <begin position="29"/>
        <end position="83"/>
    </location>
</feature>
<protein>
    <recommendedName>
        <fullName evidence="4">CopC domain-containing protein</fullName>
    </recommendedName>
</protein>
<evidence type="ECO:0000313" key="2">
    <source>
        <dbReference type="EMBL" id="MFC3448301.1"/>
    </source>
</evidence>
<dbReference type="EMBL" id="JBHRWK010000005">
    <property type="protein sequence ID" value="MFC3448301.1"/>
    <property type="molecule type" value="Genomic_DNA"/>
</dbReference>
<organism evidence="2 3">
    <name type="scientific">Amycolatopsis speibonae</name>
    <dbReference type="NCBI Taxonomy" id="1450224"/>
    <lineage>
        <taxon>Bacteria</taxon>
        <taxon>Bacillati</taxon>
        <taxon>Actinomycetota</taxon>
        <taxon>Actinomycetes</taxon>
        <taxon>Pseudonocardiales</taxon>
        <taxon>Pseudonocardiaceae</taxon>
        <taxon>Amycolatopsis</taxon>
    </lineage>
</organism>
<proteinExistence type="predicted"/>
<feature type="signal peptide" evidence="1">
    <location>
        <begin position="1"/>
        <end position="28"/>
    </location>
</feature>
<dbReference type="Proteomes" id="UP001595645">
    <property type="component" value="Unassembled WGS sequence"/>
</dbReference>
<reference evidence="3" key="1">
    <citation type="journal article" date="2019" name="Int. J. Syst. Evol. Microbiol.">
        <title>The Global Catalogue of Microorganisms (GCM) 10K type strain sequencing project: providing services to taxonomists for standard genome sequencing and annotation.</title>
        <authorList>
            <consortium name="The Broad Institute Genomics Platform"/>
            <consortium name="The Broad Institute Genome Sequencing Center for Infectious Disease"/>
            <person name="Wu L."/>
            <person name="Ma J."/>
        </authorList>
    </citation>
    <scope>NUCLEOTIDE SEQUENCE [LARGE SCALE GENOMIC DNA]</scope>
    <source>
        <strain evidence="3">CGMCC 4.7676</strain>
    </source>
</reference>
<keyword evidence="1" id="KW-0732">Signal</keyword>
<sequence length="83" mass="8204">METSRTGRLAALAATALCVAGSIHTANAAPAAGLLQFALPPPTGPHSVGTVSLHLVDPSRLDLTAARNAPRAPSSPISMPAAA</sequence>
<gene>
    <name evidence="2" type="ORF">ACFOSH_02555</name>
</gene>
<evidence type="ECO:0000256" key="1">
    <source>
        <dbReference type="SAM" id="SignalP"/>
    </source>
</evidence>
<name>A0ABV7NNC8_9PSEU</name>
<comment type="caution">
    <text evidence="2">The sequence shown here is derived from an EMBL/GenBank/DDBJ whole genome shotgun (WGS) entry which is preliminary data.</text>
</comment>
<evidence type="ECO:0008006" key="4">
    <source>
        <dbReference type="Google" id="ProtNLM"/>
    </source>
</evidence>
<evidence type="ECO:0000313" key="3">
    <source>
        <dbReference type="Proteomes" id="UP001595645"/>
    </source>
</evidence>
<accession>A0ABV7NNC8</accession>
<dbReference type="RefSeq" id="WP_378236964.1">
    <property type="nucleotide sequence ID" value="NZ_JBHRWK010000005.1"/>
</dbReference>
<keyword evidence="3" id="KW-1185">Reference proteome</keyword>